<gene>
    <name evidence="1" type="ORF">RHMOL_Rhmol13G0056500</name>
</gene>
<reference evidence="1" key="1">
    <citation type="submission" date="2022-02" db="EMBL/GenBank/DDBJ databases">
        <title>Plant Genome Project.</title>
        <authorList>
            <person name="Zhang R.-G."/>
        </authorList>
    </citation>
    <scope>NUCLEOTIDE SEQUENCE</scope>
    <source>
        <strain evidence="1">AT1</strain>
    </source>
</reference>
<evidence type="ECO:0000313" key="1">
    <source>
        <dbReference type="EMBL" id="KAI8523222.1"/>
    </source>
</evidence>
<protein>
    <submittedName>
        <fullName evidence="1">Uncharacterized protein</fullName>
    </submittedName>
</protein>
<accession>A0ACC0L3V8</accession>
<sequence length="611" mass="70023">MPVLENLLVEEDERGKRSDLETSEDEKRRARIRSLKKKAMSASSKFIRKRSSKRVAPCRFSAISIGDVRDEKEEEAVNAFRQVVIERDLLPDHHDDYHTMLRFLKARKFDLDKAVHMWEDMLNWRKEHGVDSILQDFVYNEHEEVQRYYPHGYHGVDKRGRPVYIERLGKVEPSKLMRVTTVDRFLKYHIQGFEKTFTEKFPACSIAAKRHIDSTTTIIDVHGVNWMTFGKVAHDLVMRIQKIDGDNYPETLNQMYIVNAGSGFKLVWNTARSFLDPRTTAKIHVLGNKFQNRLLEVIDSSQLPDFLGGTCVCPGEDGCLRSDKGPWKDPELMKLVHIGEAIYWRKASSFSDADDLEVKSFSPKVRNTEIVSSDSGMDVAFSTYGVMQPMPPQDRERVELISISGRGEPVDSGVRVEYAGSTTDDLTREMTQRRQLRKFIAGLVVKYTFRLLACMYLVVPGLRKLFAGSNAEKQQPKPDLGHSSSEEQDVSGANEEDVLDPCWKRLQHLEASVTALLNKPANIPREKEDILVESLNRIKSIEYDLQKTKKALLATASKQVELAESLETLRENSMNEDGGCRCWLVGCELWITFSQRVYNSKFGWLVLLYID</sequence>
<evidence type="ECO:0000313" key="2">
    <source>
        <dbReference type="Proteomes" id="UP001062846"/>
    </source>
</evidence>
<proteinExistence type="predicted"/>
<dbReference type="EMBL" id="CM046400">
    <property type="protein sequence ID" value="KAI8523222.1"/>
    <property type="molecule type" value="Genomic_DNA"/>
</dbReference>
<comment type="caution">
    <text evidence="1">The sequence shown here is derived from an EMBL/GenBank/DDBJ whole genome shotgun (WGS) entry which is preliminary data.</text>
</comment>
<keyword evidence="2" id="KW-1185">Reference proteome</keyword>
<dbReference type="Proteomes" id="UP001062846">
    <property type="component" value="Chromosome 13"/>
</dbReference>
<name>A0ACC0L3V8_RHOML</name>
<organism evidence="1 2">
    <name type="scientific">Rhododendron molle</name>
    <name type="common">Chinese azalea</name>
    <name type="synonym">Azalea mollis</name>
    <dbReference type="NCBI Taxonomy" id="49168"/>
    <lineage>
        <taxon>Eukaryota</taxon>
        <taxon>Viridiplantae</taxon>
        <taxon>Streptophyta</taxon>
        <taxon>Embryophyta</taxon>
        <taxon>Tracheophyta</taxon>
        <taxon>Spermatophyta</taxon>
        <taxon>Magnoliopsida</taxon>
        <taxon>eudicotyledons</taxon>
        <taxon>Gunneridae</taxon>
        <taxon>Pentapetalae</taxon>
        <taxon>asterids</taxon>
        <taxon>Ericales</taxon>
        <taxon>Ericaceae</taxon>
        <taxon>Ericoideae</taxon>
        <taxon>Rhodoreae</taxon>
        <taxon>Rhododendron</taxon>
    </lineage>
</organism>